<feature type="non-terminal residue" evidence="1">
    <location>
        <position position="1"/>
    </location>
</feature>
<dbReference type="EMBL" id="CACRXK020015203">
    <property type="protein sequence ID" value="CAB4028039.1"/>
    <property type="molecule type" value="Genomic_DNA"/>
</dbReference>
<dbReference type="Proteomes" id="UP001152795">
    <property type="component" value="Unassembled WGS sequence"/>
</dbReference>
<comment type="caution">
    <text evidence="1">The sequence shown here is derived from an EMBL/GenBank/DDBJ whole genome shotgun (WGS) entry which is preliminary data.</text>
</comment>
<dbReference type="AlphaFoldDB" id="A0A7D9JEP5"/>
<reference evidence="1" key="1">
    <citation type="submission" date="2020-04" db="EMBL/GenBank/DDBJ databases">
        <authorList>
            <person name="Alioto T."/>
            <person name="Alioto T."/>
            <person name="Gomez Garrido J."/>
        </authorList>
    </citation>
    <scope>NUCLEOTIDE SEQUENCE</scope>
    <source>
        <strain evidence="1">A484AB</strain>
    </source>
</reference>
<gene>
    <name evidence="1" type="ORF">PACLA_8A054615</name>
</gene>
<protein>
    <submittedName>
        <fullName evidence="1">Uncharacterized protein</fullName>
    </submittedName>
</protein>
<sequence length="212" mass="25120">SRLEWIKFQLKFYNKPYHSTTTTLLDFDHEMLLTVKYHQAGYIIVLVMYVILELVYIYNNFAKNLNSLHYIKINYFACDLRTHVFSREGDNREFKIPRFRFTDLRRRYLPFGTSFIYSGIDHGLGHKRIHGLKFQSDKLEEKFRPPHRSSSYKRPAIVQQENEKNLKVVLQPIGKYYAVGVILANCHPCLYGSTTSSFFELPPPDLQTYLHN</sequence>
<evidence type="ECO:0000313" key="1">
    <source>
        <dbReference type="EMBL" id="CAB4028039.1"/>
    </source>
</evidence>
<proteinExistence type="predicted"/>
<keyword evidence="2" id="KW-1185">Reference proteome</keyword>
<organism evidence="1 2">
    <name type="scientific">Paramuricea clavata</name>
    <name type="common">Red gorgonian</name>
    <name type="synonym">Violescent sea-whip</name>
    <dbReference type="NCBI Taxonomy" id="317549"/>
    <lineage>
        <taxon>Eukaryota</taxon>
        <taxon>Metazoa</taxon>
        <taxon>Cnidaria</taxon>
        <taxon>Anthozoa</taxon>
        <taxon>Octocorallia</taxon>
        <taxon>Malacalcyonacea</taxon>
        <taxon>Plexauridae</taxon>
        <taxon>Paramuricea</taxon>
    </lineage>
</organism>
<evidence type="ECO:0000313" key="2">
    <source>
        <dbReference type="Proteomes" id="UP001152795"/>
    </source>
</evidence>
<accession>A0A7D9JEP5</accession>
<name>A0A7D9JEP5_PARCT</name>